<dbReference type="Proteomes" id="UP000011083">
    <property type="component" value="Unassembled WGS sequence"/>
</dbReference>
<proteinExistence type="inferred from homology"/>
<evidence type="ECO:0000313" key="8">
    <source>
        <dbReference type="EMBL" id="ELR17141.1"/>
    </source>
</evidence>
<dbReference type="InterPro" id="IPR051633">
    <property type="entry name" value="AceTr"/>
</dbReference>
<sequence length="284" mass="30330">MSVDEEHKVTISLGELSQLLRAVQVPKVPKSGLGNPGPLGLGAFALTTMTLSIYNAGILTDTSGLVVAVALFYGGIAQFIAGLYEYRISNTFGATAFCSYGAFWCSYAGYVYFIVPSLPADKVHEASGLFLLMWLIFTLYMTAASFRVSLVLAVLFVVLSITFLLLCIGDFAEAPNVTKAGGAFGILTAIIAWYGSAAVVINSTWGRTMLPVGVFVQPKKKVAKQDEQNMIPLLDIRRGSGDSSDELSHDDGDLESGKTTKKGESEPAKKKGVINSIKQKALGH</sequence>
<dbReference type="NCBIfam" id="NF038013">
    <property type="entry name" value="AceTr_1"/>
    <property type="match status" value="1"/>
</dbReference>
<comment type="subcellular location">
    <subcellularLocation>
        <location evidence="1">Membrane</location>
        <topology evidence="1">Multi-pass membrane protein</topology>
    </subcellularLocation>
</comment>
<feature type="transmembrane region" description="Helical" evidence="7">
    <location>
        <begin position="150"/>
        <end position="171"/>
    </location>
</feature>
<keyword evidence="4 7" id="KW-1133">Transmembrane helix</keyword>
<feature type="transmembrane region" description="Helical" evidence="7">
    <location>
        <begin position="65"/>
        <end position="84"/>
    </location>
</feature>
<evidence type="ECO:0000256" key="5">
    <source>
        <dbReference type="ARBA" id="ARBA00023136"/>
    </source>
</evidence>
<evidence type="ECO:0000256" key="4">
    <source>
        <dbReference type="ARBA" id="ARBA00022989"/>
    </source>
</evidence>
<feature type="compositionally biased region" description="Basic and acidic residues" evidence="6">
    <location>
        <begin position="236"/>
        <end position="269"/>
    </location>
</feature>
<feature type="transmembrane region" description="Helical" evidence="7">
    <location>
        <begin position="126"/>
        <end position="143"/>
    </location>
</feature>
<comment type="similarity">
    <text evidence="2">Belongs to the acetate uptake transporter (AceTr) (TC 2.A.96) family.</text>
</comment>
<evidence type="ECO:0000256" key="3">
    <source>
        <dbReference type="ARBA" id="ARBA00022692"/>
    </source>
</evidence>
<dbReference type="VEuPathDB" id="AmoebaDB:ACA1_057970"/>
<evidence type="ECO:0000256" key="1">
    <source>
        <dbReference type="ARBA" id="ARBA00004141"/>
    </source>
</evidence>
<feature type="region of interest" description="Disordered" evidence="6">
    <location>
        <begin position="236"/>
        <end position="284"/>
    </location>
</feature>
<dbReference type="EMBL" id="KB007974">
    <property type="protein sequence ID" value="ELR17141.1"/>
    <property type="molecule type" value="Genomic_DNA"/>
</dbReference>
<dbReference type="InterPro" id="IPR000791">
    <property type="entry name" value="Gpr1/Fun34/SatP-like"/>
</dbReference>
<gene>
    <name evidence="8" type="ORF">ACA1_057970</name>
</gene>
<evidence type="ECO:0000256" key="2">
    <source>
        <dbReference type="ARBA" id="ARBA00005587"/>
    </source>
</evidence>
<dbReference type="STRING" id="1257118.L8GYH8"/>
<name>L8GYH8_ACACF</name>
<dbReference type="GeneID" id="14918360"/>
<dbReference type="OMA" id="WKKGNTF"/>
<dbReference type="KEGG" id="acan:ACA1_057970"/>
<feature type="transmembrane region" description="Helical" evidence="7">
    <location>
        <begin position="183"/>
        <end position="201"/>
    </location>
</feature>
<evidence type="ECO:0000313" key="9">
    <source>
        <dbReference type="Proteomes" id="UP000011083"/>
    </source>
</evidence>
<keyword evidence="3 7" id="KW-0812">Transmembrane</keyword>
<feature type="transmembrane region" description="Helical" evidence="7">
    <location>
        <begin position="91"/>
        <end position="114"/>
    </location>
</feature>
<dbReference type="RefSeq" id="XP_004339154.1">
    <property type="nucleotide sequence ID" value="XM_004339106.1"/>
</dbReference>
<feature type="transmembrane region" description="Helical" evidence="7">
    <location>
        <begin position="39"/>
        <end position="59"/>
    </location>
</feature>
<keyword evidence="5 7" id="KW-0472">Membrane</keyword>
<keyword evidence="9" id="KW-1185">Reference proteome</keyword>
<dbReference type="PANTHER" id="PTHR31123">
    <property type="entry name" value="ACCUMULATION OF DYADS PROTEIN 2-RELATED"/>
    <property type="match status" value="1"/>
</dbReference>
<evidence type="ECO:0000256" key="6">
    <source>
        <dbReference type="SAM" id="MobiDB-lite"/>
    </source>
</evidence>
<accession>L8GYH8</accession>
<dbReference type="Pfam" id="PF01184">
    <property type="entry name" value="Gpr1_Fun34_YaaH"/>
    <property type="match status" value="1"/>
</dbReference>
<dbReference type="GO" id="GO:0005886">
    <property type="term" value="C:plasma membrane"/>
    <property type="evidence" value="ECO:0007669"/>
    <property type="project" value="TreeGrafter"/>
</dbReference>
<dbReference type="AlphaFoldDB" id="L8GYH8"/>
<dbReference type="OrthoDB" id="2139011at2759"/>
<protein>
    <submittedName>
        <fullName evidence="8">GPR1/FUN34/yaaH family protein</fullName>
    </submittedName>
</protein>
<organism evidence="8 9">
    <name type="scientific">Acanthamoeba castellanii (strain ATCC 30010 / Neff)</name>
    <dbReference type="NCBI Taxonomy" id="1257118"/>
    <lineage>
        <taxon>Eukaryota</taxon>
        <taxon>Amoebozoa</taxon>
        <taxon>Discosea</taxon>
        <taxon>Longamoebia</taxon>
        <taxon>Centramoebida</taxon>
        <taxon>Acanthamoebidae</taxon>
        <taxon>Acanthamoeba</taxon>
    </lineage>
</organism>
<dbReference type="PANTHER" id="PTHR31123:SF1">
    <property type="entry name" value="ACCUMULATION OF DYADS PROTEIN 2-RELATED"/>
    <property type="match status" value="1"/>
</dbReference>
<evidence type="ECO:0000256" key="7">
    <source>
        <dbReference type="SAM" id="Phobius"/>
    </source>
</evidence>
<reference evidence="8 9" key="1">
    <citation type="journal article" date="2013" name="Genome Biol.">
        <title>Genome of Acanthamoeba castellanii highlights extensive lateral gene transfer and early evolution of tyrosine kinase signaling.</title>
        <authorList>
            <person name="Clarke M."/>
            <person name="Lohan A.J."/>
            <person name="Liu B."/>
            <person name="Lagkouvardos I."/>
            <person name="Roy S."/>
            <person name="Zafar N."/>
            <person name="Bertelli C."/>
            <person name="Schilde C."/>
            <person name="Kianianmomeni A."/>
            <person name="Burglin T.R."/>
            <person name="Frech C."/>
            <person name="Turcotte B."/>
            <person name="Kopec K.O."/>
            <person name="Synnott J.M."/>
            <person name="Choo C."/>
            <person name="Paponov I."/>
            <person name="Finkler A."/>
            <person name="Soon Heng Tan C."/>
            <person name="Hutchins A.P."/>
            <person name="Weinmeier T."/>
            <person name="Rattei T."/>
            <person name="Chu J.S."/>
            <person name="Gimenez G."/>
            <person name="Irimia M."/>
            <person name="Rigden D.J."/>
            <person name="Fitzpatrick D.A."/>
            <person name="Lorenzo-Morales J."/>
            <person name="Bateman A."/>
            <person name="Chiu C.H."/>
            <person name="Tang P."/>
            <person name="Hegemann P."/>
            <person name="Fromm H."/>
            <person name="Raoult D."/>
            <person name="Greub G."/>
            <person name="Miranda-Saavedra D."/>
            <person name="Chen N."/>
            <person name="Nash P."/>
            <person name="Ginger M.L."/>
            <person name="Horn M."/>
            <person name="Schaap P."/>
            <person name="Caler L."/>
            <person name="Loftus B."/>
        </authorList>
    </citation>
    <scope>NUCLEOTIDE SEQUENCE [LARGE SCALE GENOMIC DNA]</scope>
    <source>
        <strain evidence="8 9">Neff</strain>
    </source>
</reference>
<dbReference type="GO" id="GO:0015123">
    <property type="term" value="F:acetate transmembrane transporter activity"/>
    <property type="evidence" value="ECO:0007669"/>
    <property type="project" value="TreeGrafter"/>
</dbReference>